<dbReference type="Proteomes" id="UP001295794">
    <property type="component" value="Unassembled WGS sequence"/>
</dbReference>
<organism evidence="3 4">
    <name type="scientific">Mycena citricolor</name>
    <dbReference type="NCBI Taxonomy" id="2018698"/>
    <lineage>
        <taxon>Eukaryota</taxon>
        <taxon>Fungi</taxon>
        <taxon>Dikarya</taxon>
        <taxon>Basidiomycota</taxon>
        <taxon>Agaricomycotina</taxon>
        <taxon>Agaricomycetes</taxon>
        <taxon>Agaricomycetidae</taxon>
        <taxon>Agaricales</taxon>
        <taxon>Marasmiineae</taxon>
        <taxon>Mycenaceae</taxon>
        <taxon>Mycena</taxon>
    </lineage>
</organism>
<feature type="transmembrane region" description="Helical" evidence="2">
    <location>
        <begin position="84"/>
        <end position="104"/>
    </location>
</feature>
<name>A0AAD2K7D9_9AGAR</name>
<sequence>MSEHSARRTREWHLGQPLPICPTLHQVSWRHQHTVRRRRALLVERPVRRSRSPRADSPTHRRPRPGHSPRSQSERQHPHTSNRVILLLSASICSISLLTCFSALRVSFASLRFTARNSSRYIVFGYTSGCGSAPPDDDAAAGGKLIWKVTTSDGCTITWCVDSPSERSFSVSARRPTRLLAARCGVVDTLTMWPSSPSLALYSGSPVLGMRTWPYVKWNRRAALGKRCQL</sequence>
<evidence type="ECO:0000313" key="3">
    <source>
        <dbReference type="EMBL" id="CAK5282837.1"/>
    </source>
</evidence>
<keyword evidence="2" id="KW-0472">Membrane</keyword>
<dbReference type="AlphaFoldDB" id="A0AAD2K7D9"/>
<proteinExistence type="predicted"/>
<protein>
    <submittedName>
        <fullName evidence="3">Uncharacterized protein</fullName>
    </submittedName>
</protein>
<comment type="caution">
    <text evidence="3">The sequence shown here is derived from an EMBL/GenBank/DDBJ whole genome shotgun (WGS) entry which is preliminary data.</text>
</comment>
<evidence type="ECO:0000256" key="1">
    <source>
        <dbReference type="SAM" id="MobiDB-lite"/>
    </source>
</evidence>
<keyword evidence="4" id="KW-1185">Reference proteome</keyword>
<keyword evidence="2" id="KW-1133">Transmembrane helix</keyword>
<evidence type="ECO:0000313" key="4">
    <source>
        <dbReference type="Proteomes" id="UP001295794"/>
    </source>
</evidence>
<keyword evidence="2" id="KW-0812">Transmembrane</keyword>
<evidence type="ECO:0000256" key="2">
    <source>
        <dbReference type="SAM" id="Phobius"/>
    </source>
</evidence>
<reference evidence="3" key="1">
    <citation type="submission" date="2023-11" db="EMBL/GenBank/DDBJ databases">
        <authorList>
            <person name="De Vega J J."/>
            <person name="De Vega J J."/>
        </authorList>
    </citation>
    <scope>NUCLEOTIDE SEQUENCE</scope>
</reference>
<feature type="compositionally biased region" description="Basic and acidic residues" evidence="1">
    <location>
        <begin position="41"/>
        <end position="59"/>
    </location>
</feature>
<gene>
    <name evidence="3" type="ORF">MYCIT1_LOCUS34920</name>
</gene>
<dbReference type="EMBL" id="CAVNYO010000463">
    <property type="protein sequence ID" value="CAK5282837.1"/>
    <property type="molecule type" value="Genomic_DNA"/>
</dbReference>
<accession>A0AAD2K7D9</accession>
<feature type="region of interest" description="Disordered" evidence="1">
    <location>
        <begin position="40"/>
        <end position="79"/>
    </location>
</feature>